<proteinExistence type="predicted"/>
<gene>
    <name evidence="1" type="ORF">KQI42_11910</name>
</gene>
<evidence type="ECO:0008006" key="3">
    <source>
        <dbReference type="Google" id="ProtNLM"/>
    </source>
</evidence>
<sequence>MKFTKLQEISELMKDYKYTWFIAGGWAIDLFINTVTREHNDIEIGIFREEQYEIYKYFKDWTLKKVVKYENKPKLEVWKENEYLCLPVHEIHGYNSNLHVNNIEILLNEKHESYWIYRRNQNIKRNIQDTILISELGIPILSPEIVLLYKSSHNKEKDNKDFMSVIDKLSCSQKNWLRESLVVTNPNHEWLDMMR</sequence>
<dbReference type="Pfam" id="PF10706">
    <property type="entry name" value="Aminoglyc_resit"/>
    <property type="match status" value="1"/>
</dbReference>
<reference evidence="1 2" key="1">
    <citation type="submission" date="2021-06" db="EMBL/GenBank/DDBJ databases">
        <authorList>
            <person name="Sun Q."/>
            <person name="Li D."/>
        </authorList>
    </citation>
    <scope>NUCLEOTIDE SEQUENCE [LARGE SCALE GENOMIC DNA]</scope>
    <source>
        <strain evidence="1 2">MSJ-40</strain>
    </source>
</reference>
<name>A0ABS6E736_9FIRM</name>
<comment type="caution">
    <text evidence="1">The sequence shown here is derived from an EMBL/GenBank/DDBJ whole genome shotgun (WGS) entry which is preliminary data.</text>
</comment>
<dbReference type="RefSeq" id="WP_216520030.1">
    <property type="nucleotide sequence ID" value="NZ_JAHLPM010000009.1"/>
</dbReference>
<dbReference type="Proteomes" id="UP000749471">
    <property type="component" value="Unassembled WGS sequence"/>
</dbReference>
<accession>A0ABS6E736</accession>
<keyword evidence="2" id="KW-1185">Reference proteome</keyword>
<dbReference type="InterPro" id="IPR019646">
    <property type="entry name" value="Aminoglyc_AdlTrfase"/>
</dbReference>
<evidence type="ECO:0000313" key="2">
    <source>
        <dbReference type="Proteomes" id="UP000749471"/>
    </source>
</evidence>
<evidence type="ECO:0000313" key="1">
    <source>
        <dbReference type="EMBL" id="MBU5438722.1"/>
    </source>
</evidence>
<dbReference type="EMBL" id="JAHLPM010000009">
    <property type="protein sequence ID" value="MBU5438722.1"/>
    <property type="molecule type" value="Genomic_DNA"/>
</dbReference>
<protein>
    <recommendedName>
        <fullName evidence="3">Aminoglycoside-2''-adenylyltransferase</fullName>
    </recommendedName>
</protein>
<organism evidence="1 2">
    <name type="scientific">Tissierella simiarum</name>
    <dbReference type="NCBI Taxonomy" id="2841534"/>
    <lineage>
        <taxon>Bacteria</taxon>
        <taxon>Bacillati</taxon>
        <taxon>Bacillota</taxon>
        <taxon>Tissierellia</taxon>
        <taxon>Tissierellales</taxon>
        <taxon>Tissierellaceae</taxon>
        <taxon>Tissierella</taxon>
    </lineage>
</organism>